<dbReference type="Proteomes" id="UP000268093">
    <property type="component" value="Unassembled WGS sequence"/>
</dbReference>
<dbReference type="EMBL" id="RBNI01032665">
    <property type="protein sequence ID" value="RUO95330.1"/>
    <property type="molecule type" value="Genomic_DNA"/>
</dbReference>
<evidence type="ECO:0000313" key="2">
    <source>
        <dbReference type="Proteomes" id="UP000268093"/>
    </source>
</evidence>
<dbReference type="PANTHER" id="PTHR33336">
    <property type="entry name" value="QUINOL MONOOXYGENASE YGIN-RELATED"/>
    <property type="match status" value="1"/>
</dbReference>
<name>A0A432ZY04_9FUNG</name>
<dbReference type="SUPFAM" id="SSF54909">
    <property type="entry name" value="Dimeric alpha+beta barrel"/>
    <property type="match status" value="1"/>
</dbReference>
<evidence type="ECO:0000313" key="1">
    <source>
        <dbReference type="EMBL" id="RUO95330.1"/>
    </source>
</evidence>
<dbReference type="OrthoDB" id="10011777at2759"/>
<dbReference type="GO" id="GO:0003824">
    <property type="term" value="F:catalytic activity"/>
    <property type="evidence" value="ECO:0007669"/>
    <property type="project" value="TreeGrafter"/>
</dbReference>
<dbReference type="Gene3D" id="3.30.70.100">
    <property type="match status" value="1"/>
</dbReference>
<sequence>MATHTRKEPGNIHYEINRSVEDPNKFFLYEVYVDDDALKAHSESDYFKKYVLEEALPLLEKRERSVYKELV</sequence>
<keyword evidence="2" id="KW-1185">Reference proteome</keyword>
<reference evidence="1 2" key="1">
    <citation type="journal article" date="2018" name="New Phytol.">
        <title>Phylogenomics of Endogonaceae and evolution of mycorrhizas within Mucoromycota.</title>
        <authorList>
            <person name="Chang Y."/>
            <person name="Desiro A."/>
            <person name="Na H."/>
            <person name="Sandor L."/>
            <person name="Lipzen A."/>
            <person name="Clum A."/>
            <person name="Barry K."/>
            <person name="Grigoriev I.V."/>
            <person name="Martin F.M."/>
            <person name="Stajich J.E."/>
            <person name="Smith M.E."/>
            <person name="Bonito G."/>
            <person name="Spatafora J.W."/>
        </authorList>
    </citation>
    <scope>NUCLEOTIDE SEQUENCE [LARGE SCALE GENOMIC DNA]</scope>
    <source>
        <strain evidence="1 2">GMNB39</strain>
    </source>
</reference>
<proteinExistence type="predicted"/>
<comment type="caution">
    <text evidence="1">The sequence shown here is derived from an EMBL/GenBank/DDBJ whole genome shotgun (WGS) entry which is preliminary data.</text>
</comment>
<dbReference type="PROSITE" id="PS51725">
    <property type="entry name" value="ABM"/>
    <property type="match status" value="1"/>
</dbReference>
<accession>A0A432ZY04</accession>
<protein>
    <submittedName>
        <fullName evidence="1">Uncharacterized protein</fullName>
    </submittedName>
</protein>
<organism evidence="1 2">
    <name type="scientific">Jimgerdemannia flammicorona</name>
    <dbReference type="NCBI Taxonomy" id="994334"/>
    <lineage>
        <taxon>Eukaryota</taxon>
        <taxon>Fungi</taxon>
        <taxon>Fungi incertae sedis</taxon>
        <taxon>Mucoromycota</taxon>
        <taxon>Mucoromycotina</taxon>
        <taxon>Endogonomycetes</taxon>
        <taxon>Endogonales</taxon>
        <taxon>Endogonaceae</taxon>
        <taxon>Jimgerdemannia</taxon>
    </lineage>
</organism>
<dbReference type="InterPro" id="IPR011008">
    <property type="entry name" value="Dimeric_a/b-barrel"/>
</dbReference>
<dbReference type="Pfam" id="PF03992">
    <property type="entry name" value="ABM"/>
    <property type="match status" value="1"/>
</dbReference>
<dbReference type="InterPro" id="IPR050744">
    <property type="entry name" value="AI-2_Isomerase_LsrG"/>
</dbReference>
<gene>
    <name evidence="1" type="ORF">BC936DRAFT_144433</name>
</gene>
<dbReference type="InterPro" id="IPR007138">
    <property type="entry name" value="ABM_dom"/>
</dbReference>
<dbReference type="PANTHER" id="PTHR33336:SF15">
    <property type="entry name" value="ABM DOMAIN-CONTAINING PROTEIN"/>
    <property type="match status" value="1"/>
</dbReference>